<dbReference type="EMBL" id="CP000644">
    <property type="protein sequence ID" value="ABO92108.1"/>
    <property type="molecule type" value="Genomic_DNA"/>
</dbReference>
<organism evidence="2 3">
    <name type="scientific">Aeromonas salmonicida (strain A449)</name>
    <dbReference type="NCBI Taxonomy" id="382245"/>
    <lineage>
        <taxon>Bacteria</taxon>
        <taxon>Pseudomonadati</taxon>
        <taxon>Pseudomonadota</taxon>
        <taxon>Gammaproteobacteria</taxon>
        <taxon>Aeromonadales</taxon>
        <taxon>Aeromonadaceae</taxon>
        <taxon>Aeromonas</taxon>
    </lineage>
</organism>
<dbReference type="HOGENOM" id="CLU_3228545_0_0_6"/>
<dbReference type="AlphaFoldDB" id="A4ST86"/>
<protein>
    <submittedName>
        <fullName evidence="2">Uncharacterized protein</fullName>
    </submittedName>
</protein>
<evidence type="ECO:0000256" key="1">
    <source>
        <dbReference type="SAM" id="MobiDB-lite"/>
    </source>
</evidence>
<dbReference type="Proteomes" id="UP000000225">
    <property type="component" value="Chromosome"/>
</dbReference>
<accession>A4ST86</accession>
<dbReference type="KEGG" id="asa:ASA_4169"/>
<evidence type="ECO:0000313" key="3">
    <source>
        <dbReference type="Proteomes" id="UP000000225"/>
    </source>
</evidence>
<sequence>MMDARESPDSTHKDEPITAEEMEKMIDQWAPSRAKQLADNIGK</sequence>
<gene>
    <name evidence="2" type="ordered locus">ASA_4169</name>
</gene>
<dbReference type="STRING" id="29491.GCA_000820065_02609"/>
<feature type="compositionally biased region" description="Basic and acidic residues" evidence="1">
    <location>
        <begin position="1"/>
        <end position="26"/>
    </location>
</feature>
<evidence type="ECO:0000313" key="2">
    <source>
        <dbReference type="EMBL" id="ABO92108.1"/>
    </source>
</evidence>
<feature type="region of interest" description="Disordered" evidence="1">
    <location>
        <begin position="1"/>
        <end position="43"/>
    </location>
</feature>
<reference evidence="3" key="1">
    <citation type="journal article" date="2008" name="BMC Genomics">
        <title>The genome of Aeromonas salmonicida subsp. salmonicida A449: insights into the evolution of a fish pathogen.</title>
        <authorList>
            <person name="Reith M.E."/>
            <person name="Singh R.K."/>
            <person name="Curtis B."/>
            <person name="Boyd J.M."/>
            <person name="Bouevitch A."/>
            <person name="Kimball J."/>
            <person name="Munholland J."/>
            <person name="Murphy C."/>
            <person name="Sarty D."/>
            <person name="Williams J."/>
            <person name="Nash J.H."/>
            <person name="Johnson S.C."/>
            <person name="Brown L.L."/>
        </authorList>
    </citation>
    <scope>NUCLEOTIDE SEQUENCE [LARGE SCALE GENOMIC DNA]</scope>
    <source>
        <strain evidence="3">A449</strain>
    </source>
</reference>
<proteinExistence type="predicted"/>
<name>A4ST86_AERS4</name>